<dbReference type="RefSeq" id="WP_126674332.1">
    <property type="nucleotide sequence ID" value="NZ_RYZR01000006.1"/>
</dbReference>
<dbReference type="EMBL" id="RYZR01000006">
    <property type="protein sequence ID" value="RUL63397.1"/>
    <property type="molecule type" value="Genomic_DNA"/>
</dbReference>
<dbReference type="InterPro" id="IPR037053">
    <property type="entry name" value="Phage_tail_collar_dom_sf"/>
</dbReference>
<dbReference type="SUPFAM" id="SSF88874">
    <property type="entry name" value="Receptor-binding domain of short tail fibre protein gp12"/>
    <property type="match status" value="1"/>
</dbReference>
<dbReference type="Proteomes" id="UP000267077">
    <property type="component" value="Unassembled WGS sequence"/>
</dbReference>
<dbReference type="OrthoDB" id="9810174at2"/>
<comment type="caution">
    <text evidence="2">The sequence shown here is derived from an EMBL/GenBank/DDBJ whole genome shotgun (WGS) entry which is preliminary data.</text>
</comment>
<evidence type="ECO:0000313" key="2">
    <source>
        <dbReference type="EMBL" id="RUL63397.1"/>
    </source>
</evidence>
<sequence length="177" mass="18776">MTTPYLGEVQIFGFNYAPYQWAICAGQLMPIQQNTALFSLLGTNFGGDGKSNFGLPNYGGTTACGQGQGPGLTQRVVGESFGSESVTLLQSEIPGHNHTLNLHGQQDQSLRHGIPANGDFLLLPANATPFVSQPQPNVNFAPSMIGTAGQGQPHENRQPLLALNFCIALSGLFPPRP</sequence>
<gene>
    <name evidence="2" type="ORF">EKH79_13480</name>
</gene>
<keyword evidence="3" id="KW-1185">Reference proteome</keyword>
<proteinExistence type="predicted"/>
<dbReference type="Gene3D" id="3.90.1340.10">
    <property type="entry name" value="Phage tail collar domain"/>
    <property type="match status" value="1"/>
</dbReference>
<dbReference type="Pfam" id="PF07484">
    <property type="entry name" value="Collar"/>
    <property type="match status" value="1"/>
</dbReference>
<evidence type="ECO:0000313" key="3">
    <source>
        <dbReference type="Proteomes" id="UP000267077"/>
    </source>
</evidence>
<dbReference type="InterPro" id="IPR011083">
    <property type="entry name" value="Phage_tail_collar_dom"/>
</dbReference>
<feature type="domain" description="Phage tail collar" evidence="1">
    <location>
        <begin position="7"/>
        <end position="61"/>
    </location>
</feature>
<protein>
    <submittedName>
        <fullName evidence="2">Phage tail protein</fullName>
    </submittedName>
</protein>
<organism evidence="2 3">
    <name type="scientific">Dyella dinghuensis</name>
    <dbReference type="NCBI Taxonomy" id="1920169"/>
    <lineage>
        <taxon>Bacteria</taxon>
        <taxon>Pseudomonadati</taxon>
        <taxon>Pseudomonadota</taxon>
        <taxon>Gammaproteobacteria</taxon>
        <taxon>Lysobacterales</taxon>
        <taxon>Rhodanobacteraceae</taxon>
        <taxon>Dyella</taxon>
    </lineage>
</organism>
<name>A0A3S0PY44_9GAMM</name>
<accession>A0A3S0PY44</accession>
<evidence type="ECO:0000259" key="1">
    <source>
        <dbReference type="Pfam" id="PF07484"/>
    </source>
</evidence>
<reference evidence="2 3" key="1">
    <citation type="submission" date="2018-12" db="EMBL/GenBank/DDBJ databases">
        <title>Dyella dinghuensis sp. nov. DHOA06 and Dyella choica sp. nov. 4M-K27, isolated from forest soil.</title>
        <authorList>
            <person name="Qiu L.-H."/>
            <person name="Gao Z.-H."/>
        </authorList>
    </citation>
    <scope>NUCLEOTIDE SEQUENCE [LARGE SCALE GENOMIC DNA]</scope>
    <source>
        <strain evidence="2 3">DHOA06</strain>
    </source>
</reference>
<dbReference type="AlphaFoldDB" id="A0A3S0PY44"/>